<sequence length="422" mass="49783">MITSEVFMDIYHLHRRGYSIRKIAETLGVHRKTVKRHLENNSFPKYKKNKRRESILAPYYQTIHDFLDEDDYLATWIYDRLKKIDYPGGYDTVKQYVSKLKEQKTRLAYLRFETEPGLQAQCDWGDFQVVDADGNTTTFYAFVIVLGFSRAMYVEFVRQCTMDIFMDCHIHAFKYLQGTPAEVLYDNMKNVVIGRQEGKVVFNHEFLHFSHHYGFQPMAAPPYSPWIKGKVERPINFIRERFWRGYTFTTIEKANEDVLAWLNETANRRIHGTHHQCVQARWEEEISKLGQLPPSDYDTSIKVFRKVYRDCQISYNGNRYQVPHRMVGKKVLLKIKNGLIRIYDDQDLLITYEEPGTKHNLIADARLGEELRHDKEQLKRKYGKGRAQATRGLINGSLFINVAYRPLKEYERYASGGALWNN</sequence>
<dbReference type="PROSITE" id="PS50531">
    <property type="entry name" value="HTH_IS21"/>
    <property type="match status" value="1"/>
</dbReference>
<dbReference type="Gene3D" id="1.10.10.60">
    <property type="entry name" value="Homeodomain-like"/>
    <property type="match status" value="1"/>
</dbReference>
<reference evidence="7 8" key="1">
    <citation type="submission" date="2016-10" db="EMBL/GenBank/DDBJ databases">
        <authorList>
            <person name="de Groot N.N."/>
        </authorList>
    </citation>
    <scope>NUCLEOTIDE SEQUENCE [LARGE SCALE GENOMIC DNA]</scope>
    <source>
        <strain evidence="7 8">DSM 8423</strain>
    </source>
</reference>
<keyword evidence="8" id="KW-1185">Reference proteome</keyword>
<dbReference type="Pfam" id="PF22483">
    <property type="entry name" value="Mu-transpos_C_2"/>
    <property type="match status" value="1"/>
</dbReference>
<gene>
    <name evidence="7" type="ORF">SAMN04489760_13427</name>
</gene>
<dbReference type="GO" id="GO:0006310">
    <property type="term" value="P:DNA recombination"/>
    <property type="evidence" value="ECO:0007669"/>
    <property type="project" value="UniProtKB-KW"/>
</dbReference>
<keyword evidence="4" id="KW-0233">DNA recombination</keyword>
<evidence type="ECO:0000313" key="7">
    <source>
        <dbReference type="EMBL" id="SEM68629.1"/>
    </source>
</evidence>
<feature type="domain" description="Integrase catalytic" evidence="6">
    <location>
        <begin position="112"/>
        <end position="301"/>
    </location>
</feature>
<dbReference type="Gene3D" id="3.30.420.10">
    <property type="entry name" value="Ribonuclease H-like superfamily/Ribonuclease H"/>
    <property type="match status" value="1"/>
</dbReference>
<dbReference type="STRING" id="43775.SAMN04489760_13427"/>
<dbReference type="AlphaFoldDB" id="A0A1H8AFQ2"/>
<protein>
    <submittedName>
        <fullName evidence="7">Transposase</fullName>
    </submittedName>
</protein>
<dbReference type="SUPFAM" id="SSF53098">
    <property type="entry name" value="Ribonuclease H-like"/>
    <property type="match status" value="1"/>
</dbReference>
<dbReference type="EMBL" id="FOBS01000034">
    <property type="protein sequence ID" value="SEM68629.1"/>
    <property type="molecule type" value="Genomic_DNA"/>
</dbReference>
<dbReference type="Pfam" id="PF00665">
    <property type="entry name" value="rve"/>
    <property type="match status" value="1"/>
</dbReference>
<evidence type="ECO:0000256" key="1">
    <source>
        <dbReference type="ARBA" id="ARBA00009277"/>
    </source>
</evidence>
<organism evidence="7 8">
    <name type="scientific">Syntrophus gentianae</name>
    <dbReference type="NCBI Taxonomy" id="43775"/>
    <lineage>
        <taxon>Bacteria</taxon>
        <taxon>Pseudomonadati</taxon>
        <taxon>Thermodesulfobacteriota</taxon>
        <taxon>Syntrophia</taxon>
        <taxon>Syntrophales</taxon>
        <taxon>Syntrophaceae</taxon>
        <taxon>Syntrophus</taxon>
    </lineage>
</organism>
<dbReference type="Proteomes" id="UP000198744">
    <property type="component" value="Unassembled WGS sequence"/>
</dbReference>
<evidence type="ECO:0000313" key="8">
    <source>
        <dbReference type="Proteomes" id="UP000198744"/>
    </source>
</evidence>
<evidence type="ECO:0000256" key="3">
    <source>
        <dbReference type="ARBA" id="ARBA00023125"/>
    </source>
</evidence>
<dbReference type="PROSITE" id="PS50994">
    <property type="entry name" value="INTEGRASE"/>
    <property type="match status" value="1"/>
</dbReference>
<dbReference type="GO" id="GO:0032196">
    <property type="term" value="P:transposition"/>
    <property type="evidence" value="ECO:0007669"/>
    <property type="project" value="UniProtKB-KW"/>
</dbReference>
<proteinExistence type="inferred from homology"/>
<comment type="similarity">
    <text evidence="1">Belongs to the transposase IS21/IS408/IS1162 family.</text>
</comment>
<dbReference type="InterPro" id="IPR017894">
    <property type="entry name" value="HTH_IS21_transposase_type"/>
</dbReference>
<dbReference type="PANTHER" id="PTHR35004">
    <property type="entry name" value="TRANSPOSASE RV3428C-RELATED"/>
    <property type="match status" value="1"/>
</dbReference>
<evidence type="ECO:0000259" key="5">
    <source>
        <dbReference type="PROSITE" id="PS50531"/>
    </source>
</evidence>
<dbReference type="InterPro" id="IPR054353">
    <property type="entry name" value="IstA-like_C"/>
</dbReference>
<dbReference type="InterPro" id="IPR001584">
    <property type="entry name" value="Integrase_cat-core"/>
</dbReference>
<keyword evidence="3" id="KW-0238">DNA-binding</keyword>
<name>A0A1H8AFQ2_9BACT</name>
<evidence type="ECO:0000256" key="4">
    <source>
        <dbReference type="ARBA" id="ARBA00023172"/>
    </source>
</evidence>
<evidence type="ECO:0000259" key="6">
    <source>
        <dbReference type="PROSITE" id="PS50994"/>
    </source>
</evidence>
<keyword evidence="2" id="KW-0815">Transposition</keyword>
<evidence type="ECO:0000256" key="2">
    <source>
        <dbReference type="ARBA" id="ARBA00022578"/>
    </source>
</evidence>
<dbReference type="InterPro" id="IPR025246">
    <property type="entry name" value="IS30-like_HTH"/>
</dbReference>
<dbReference type="GO" id="GO:0015074">
    <property type="term" value="P:DNA integration"/>
    <property type="evidence" value="ECO:0007669"/>
    <property type="project" value="InterPro"/>
</dbReference>
<dbReference type="NCBIfam" id="NF033546">
    <property type="entry name" value="transpos_IS21"/>
    <property type="match status" value="1"/>
</dbReference>
<dbReference type="GO" id="GO:0003677">
    <property type="term" value="F:DNA binding"/>
    <property type="evidence" value="ECO:0007669"/>
    <property type="project" value="UniProtKB-KW"/>
</dbReference>
<dbReference type="InterPro" id="IPR012337">
    <property type="entry name" value="RNaseH-like_sf"/>
</dbReference>
<dbReference type="PANTHER" id="PTHR35004:SF6">
    <property type="entry name" value="TRANSPOSASE"/>
    <property type="match status" value="1"/>
</dbReference>
<feature type="domain" description="HTH IS21-type" evidence="5">
    <location>
        <begin position="5"/>
        <end position="67"/>
    </location>
</feature>
<accession>A0A1H8AFQ2</accession>
<dbReference type="Pfam" id="PF13936">
    <property type="entry name" value="HTH_38"/>
    <property type="match status" value="1"/>
</dbReference>
<dbReference type="InterPro" id="IPR036397">
    <property type="entry name" value="RNaseH_sf"/>
</dbReference>